<evidence type="ECO:0000313" key="4">
    <source>
        <dbReference type="EMBL" id="KAK2594594.1"/>
    </source>
</evidence>
<comment type="caution">
    <text evidence="4">The sequence shown here is derived from an EMBL/GenBank/DDBJ whole genome shotgun (WGS) entry which is preliminary data.</text>
</comment>
<reference evidence="4" key="1">
    <citation type="submission" date="2023-06" db="EMBL/GenBank/DDBJ databases">
        <title>Conoideocrella luteorostrata (Hypocreales: Clavicipitaceae), a potential biocontrol fungus for elongate hemlock scale in United States Christmas tree production areas.</title>
        <authorList>
            <person name="Barrett H."/>
            <person name="Lovett B."/>
            <person name="Macias A.M."/>
            <person name="Stajich J.E."/>
            <person name="Kasson M.T."/>
        </authorList>
    </citation>
    <scope>NUCLEOTIDE SEQUENCE</scope>
    <source>
        <strain evidence="4">ARSEF 14590</strain>
    </source>
</reference>
<evidence type="ECO:0000256" key="2">
    <source>
        <dbReference type="ARBA" id="ARBA00022803"/>
    </source>
</evidence>
<feature type="region of interest" description="Disordered" evidence="3">
    <location>
        <begin position="1"/>
        <end position="21"/>
    </location>
</feature>
<keyword evidence="2" id="KW-0802">TPR repeat</keyword>
<evidence type="ECO:0000313" key="5">
    <source>
        <dbReference type="Proteomes" id="UP001251528"/>
    </source>
</evidence>
<sequence>MATPDADPATLAVSASSSHHNTGTNLSILSEGHAASCLIDWHVAQLLSIWQSQQPASSPADLASLSFREKLDVGLAALDIFLQANVTGPVVPGDKLAVIQSRFCKLWIANSPSSTDKSGALIQLRKAAMTHLEVDGVSPYSYIPNLELFSLARFVFTSTLPAGASSTVKADSSDERSNTVTYNISWIRLRINVWHYKLLTQPSLGPGSNFTKSSQWSEVPSLATSILEDMTAVRAQITGDEVWSGTEAWSCQDKAYFLIEAANIHILLGRYKEAKEALKEATQTTGLQYALSGALGKRTKFQETNASQLVVLARSSRNQDLVQPNIDDENYHYAKEKVKPEALPLNDDTLLEEIQFAKKHEVEDEGASESTLPPRLAELSPDNQPQLDPLDQIILLTDATIRDAFSPVDTLTATEILPFASRVLADKSTNWQIYTQALLVRSRIDLHQGRTVERGVLQLQALADQILSDITTTGTEAETKTPTQLEETGNEVPTIQITSADQDQAVAPIKPQVPASFLPAAKSTESAPAHIRLHYIDALSTPPRWHLESELAHAWAGIGSLISSLEIFKRLRLWAEVALCYVSAAALEDESGRGSGGEEKGRSIIRWRLFHQTGQDASSNSDPDDDDVEDIMRLKASSFEGPERTPPPPNAARLWCILGDIEENPSYYERAWTVSKQRYSRAQKSLGEHYLTQKDVPKAYEAYKLATSVNRLSSGLWGRFGDICLRLSKFEEAAEAYGRAIGSATDQDGGEDARTWSNLGSALWSLYCEHIAEQKAAKAQVTETKVISRADDEEDDFLVKSNHKFRDPAYLLSKSLAAYKKGASVSHDNWRIWDNVLTLAARLQPPAVPDMVLAFSQVIRIRKTEDAIDVDVLATLLQDVVLTKETSSTSGIYEPPRGSMERLVVRLLEEQIVPLITQRPELWCLVSRLRIWKQDYAGAIDASERAWRAAVGSSGSGGGCLLPGEIKSNSADWTIDQTAWDEVVRRTDELVSLLENWGPDVESIGGKWKGKARSAIRSVMGRGKENWESSEGWNILNSLMEGLKAGN</sequence>
<evidence type="ECO:0000256" key="3">
    <source>
        <dbReference type="SAM" id="MobiDB-lite"/>
    </source>
</evidence>
<organism evidence="4 5">
    <name type="scientific">Conoideocrella luteorostrata</name>
    <dbReference type="NCBI Taxonomy" id="1105319"/>
    <lineage>
        <taxon>Eukaryota</taxon>
        <taxon>Fungi</taxon>
        <taxon>Dikarya</taxon>
        <taxon>Ascomycota</taxon>
        <taxon>Pezizomycotina</taxon>
        <taxon>Sordariomycetes</taxon>
        <taxon>Hypocreomycetidae</taxon>
        <taxon>Hypocreales</taxon>
        <taxon>Clavicipitaceae</taxon>
        <taxon>Conoideocrella</taxon>
    </lineage>
</organism>
<dbReference type="PANTHER" id="PTHR16193">
    <property type="entry name" value="TETRATRICOPEPTIDE REPEAT PROTEIN 27"/>
    <property type="match status" value="1"/>
</dbReference>
<dbReference type="InterPro" id="IPR044244">
    <property type="entry name" value="TTC27/Emw1"/>
</dbReference>
<dbReference type="SMART" id="SM00028">
    <property type="entry name" value="TPR"/>
    <property type="match status" value="3"/>
</dbReference>
<keyword evidence="1" id="KW-0677">Repeat</keyword>
<dbReference type="InterPro" id="IPR011990">
    <property type="entry name" value="TPR-like_helical_dom_sf"/>
</dbReference>
<gene>
    <name evidence="4" type="ORF">QQS21_007679</name>
</gene>
<dbReference type="Gene3D" id="1.25.40.10">
    <property type="entry name" value="Tetratricopeptide repeat domain"/>
    <property type="match status" value="1"/>
</dbReference>
<dbReference type="AlphaFoldDB" id="A0AAJ0CKD2"/>
<protein>
    <recommendedName>
        <fullName evidence="6">TPR repeat-containing protein</fullName>
    </recommendedName>
</protein>
<proteinExistence type="predicted"/>
<dbReference type="Pfam" id="PF13181">
    <property type="entry name" value="TPR_8"/>
    <property type="match status" value="1"/>
</dbReference>
<evidence type="ECO:0000256" key="1">
    <source>
        <dbReference type="ARBA" id="ARBA00022737"/>
    </source>
</evidence>
<name>A0AAJ0CKD2_9HYPO</name>
<dbReference type="PANTHER" id="PTHR16193:SF0">
    <property type="entry name" value="TETRATRICOPEPTIDE REPEAT PROTEIN 27"/>
    <property type="match status" value="1"/>
</dbReference>
<dbReference type="Proteomes" id="UP001251528">
    <property type="component" value="Unassembled WGS sequence"/>
</dbReference>
<evidence type="ECO:0008006" key="6">
    <source>
        <dbReference type="Google" id="ProtNLM"/>
    </source>
</evidence>
<dbReference type="EMBL" id="JASWJB010000162">
    <property type="protein sequence ID" value="KAK2594594.1"/>
    <property type="molecule type" value="Genomic_DNA"/>
</dbReference>
<feature type="region of interest" description="Disordered" evidence="3">
    <location>
        <begin position="360"/>
        <end position="384"/>
    </location>
</feature>
<accession>A0AAJ0CKD2</accession>
<dbReference type="SUPFAM" id="SSF48452">
    <property type="entry name" value="TPR-like"/>
    <property type="match status" value="1"/>
</dbReference>
<keyword evidence="5" id="KW-1185">Reference proteome</keyword>
<dbReference type="InterPro" id="IPR019734">
    <property type="entry name" value="TPR_rpt"/>
</dbReference>